<dbReference type="PANTHER" id="PTHR43527">
    <property type="entry name" value="4-DIPHOSPHOCYTIDYL-2-C-METHYL-D-ERYTHRITOL KINASE, CHLOROPLASTIC"/>
    <property type="match status" value="1"/>
</dbReference>
<evidence type="ECO:0000259" key="11">
    <source>
        <dbReference type="Pfam" id="PF08544"/>
    </source>
</evidence>
<evidence type="ECO:0000313" key="12">
    <source>
        <dbReference type="EMBL" id="PMC63686.1"/>
    </source>
</evidence>
<dbReference type="InterPro" id="IPR013750">
    <property type="entry name" value="GHMP_kinase_C_dom"/>
</dbReference>
<keyword evidence="6 9" id="KW-0418">Kinase</keyword>
<name>A0A2N6T2Z0_9CORY</name>
<evidence type="ECO:0000256" key="3">
    <source>
        <dbReference type="ARBA" id="ARBA00017473"/>
    </source>
</evidence>
<feature type="domain" description="GHMP kinase C-terminal" evidence="11">
    <location>
        <begin position="221"/>
        <end position="295"/>
    </location>
</feature>
<dbReference type="SUPFAM" id="SSF55060">
    <property type="entry name" value="GHMP Kinase, C-terminal domain"/>
    <property type="match status" value="1"/>
</dbReference>
<dbReference type="SUPFAM" id="SSF54211">
    <property type="entry name" value="Ribosomal protein S5 domain 2-like"/>
    <property type="match status" value="1"/>
</dbReference>
<dbReference type="InterPro" id="IPR014721">
    <property type="entry name" value="Ribsml_uS5_D2-typ_fold_subgr"/>
</dbReference>
<comment type="function">
    <text evidence="9">Catalyzes the phosphorylation of the position 2 hydroxy group of 4-diphosphocytidyl-2C-methyl-D-erythritol.</text>
</comment>
<keyword evidence="7 9" id="KW-0067">ATP-binding</keyword>
<keyword evidence="13" id="KW-1185">Reference proteome</keyword>
<dbReference type="Gene3D" id="3.30.70.890">
    <property type="entry name" value="GHMP kinase, C-terminal domain"/>
    <property type="match status" value="1"/>
</dbReference>
<dbReference type="GO" id="GO:0005524">
    <property type="term" value="F:ATP binding"/>
    <property type="evidence" value="ECO:0007669"/>
    <property type="project" value="UniProtKB-UniRule"/>
</dbReference>
<comment type="pathway">
    <text evidence="9">Isoprenoid biosynthesis; isopentenyl diphosphate biosynthesis via DXP pathway; isopentenyl diphosphate from 1-deoxy-D-xylulose 5-phosphate: step 3/6.</text>
</comment>
<dbReference type="Pfam" id="PF08544">
    <property type="entry name" value="GHMP_kinases_C"/>
    <property type="match status" value="1"/>
</dbReference>
<proteinExistence type="inferred from homology"/>
<sequence>MTVKPSAARANGKVNLHLGVGEARSDGYHELSTVFMAVDRQEIVALIPEPGADVTCGVVAGMCTSFHVSEPDEDLATPNNLAWRAVNAICAGADVEPVRIEVDKTIPVAGGMAGGSADAAAAIKAAVGYMAQHGVDVPADRVQAVAAELGADVPFALMGGIALGTERGDALVPMMGRGEYWFAFLNPGVGLSTGKVFEHLDDMRFNSASVVPKMDTTLLSRALLSGDPVQVGAAMHNDLEAAALSLQPRLHTLIRDAEKAGAIRAMVSGSGPTVAALCPDRETALAVVEELTRDGSAEGFVACGPATGATLL</sequence>
<evidence type="ECO:0000256" key="4">
    <source>
        <dbReference type="ARBA" id="ARBA00022679"/>
    </source>
</evidence>
<keyword evidence="9" id="KW-0414">Isoprene biosynthesis</keyword>
<evidence type="ECO:0000256" key="8">
    <source>
        <dbReference type="ARBA" id="ARBA00032554"/>
    </source>
</evidence>
<dbReference type="UniPathway" id="UPA00056">
    <property type="reaction ID" value="UER00094"/>
</dbReference>
<dbReference type="InterPro" id="IPR004424">
    <property type="entry name" value="IspE"/>
</dbReference>
<comment type="similarity">
    <text evidence="1 9">Belongs to the GHMP kinase family. IspE subfamily.</text>
</comment>
<dbReference type="InterPro" id="IPR020568">
    <property type="entry name" value="Ribosomal_Su5_D2-typ_SF"/>
</dbReference>
<dbReference type="NCBIfam" id="NF002870">
    <property type="entry name" value="PRK03188.1"/>
    <property type="match status" value="1"/>
</dbReference>
<feature type="active site" evidence="9">
    <location>
        <position position="152"/>
    </location>
</feature>
<dbReference type="GO" id="GO:0016114">
    <property type="term" value="P:terpenoid biosynthetic process"/>
    <property type="evidence" value="ECO:0007669"/>
    <property type="project" value="InterPro"/>
</dbReference>
<dbReference type="RefSeq" id="WP_102724415.1">
    <property type="nucleotide sequence ID" value="NZ_PNHG01000018.1"/>
</dbReference>
<evidence type="ECO:0000259" key="10">
    <source>
        <dbReference type="Pfam" id="PF00288"/>
    </source>
</evidence>
<dbReference type="HAMAP" id="MF_00061">
    <property type="entry name" value="IspE"/>
    <property type="match status" value="1"/>
</dbReference>
<evidence type="ECO:0000256" key="9">
    <source>
        <dbReference type="HAMAP-Rule" id="MF_00061"/>
    </source>
</evidence>
<dbReference type="GO" id="GO:0050515">
    <property type="term" value="F:4-(cytidine 5'-diphospho)-2-C-methyl-D-erythritol kinase activity"/>
    <property type="evidence" value="ECO:0007669"/>
    <property type="project" value="UniProtKB-UniRule"/>
</dbReference>
<dbReference type="PIRSF" id="PIRSF010376">
    <property type="entry name" value="IspE"/>
    <property type="match status" value="1"/>
</dbReference>
<evidence type="ECO:0000313" key="13">
    <source>
        <dbReference type="Proteomes" id="UP000235836"/>
    </source>
</evidence>
<reference evidence="12 13" key="1">
    <citation type="submission" date="2017-09" db="EMBL/GenBank/DDBJ databases">
        <title>Bacterial strain isolated from the female urinary microbiota.</title>
        <authorList>
            <person name="Thomas-White K."/>
            <person name="Kumar N."/>
            <person name="Forster S."/>
            <person name="Putonti C."/>
            <person name="Lawley T."/>
            <person name="Wolfe A.J."/>
        </authorList>
    </citation>
    <scope>NUCLEOTIDE SEQUENCE [LARGE SCALE GENOMIC DNA]</scope>
    <source>
        <strain evidence="12 13">UMB0792</strain>
    </source>
</reference>
<protein>
    <recommendedName>
        <fullName evidence="3 9">4-diphosphocytidyl-2-C-methyl-D-erythritol kinase</fullName>
        <shortName evidence="9">CMK</shortName>
        <ecNumber evidence="2 9">2.7.1.148</ecNumber>
    </recommendedName>
    <alternativeName>
        <fullName evidence="8 9">4-(cytidine-5'-diphospho)-2-C-methyl-D-erythritol kinase</fullName>
    </alternativeName>
</protein>
<dbReference type="GO" id="GO:0019288">
    <property type="term" value="P:isopentenyl diphosphate biosynthetic process, methylerythritol 4-phosphate pathway"/>
    <property type="evidence" value="ECO:0007669"/>
    <property type="project" value="UniProtKB-UniRule"/>
</dbReference>
<dbReference type="EC" id="2.7.1.148" evidence="2 9"/>
<keyword evidence="4 9" id="KW-0808">Transferase</keyword>
<feature type="active site" evidence="9">
    <location>
        <position position="13"/>
    </location>
</feature>
<gene>
    <name evidence="9" type="primary">ispE</name>
    <name evidence="12" type="ORF">CJ203_09550</name>
</gene>
<evidence type="ECO:0000256" key="1">
    <source>
        <dbReference type="ARBA" id="ARBA00009684"/>
    </source>
</evidence>
<dbReference type="InterPro" id="IPR036554">
    <property type="entry name" value="GHMP_kinase_C_sf"/>
</dbReference>
<dbReference type="PANTHER" id="PTHR43527:SF2">
    <property type="entry name" value="4-DIPHOSPHOCYTIDYL-2-C-METHYL-D-ERYTHRITOL KINASE, CHLOROPLASTIC"/>
    <property type="match status" value="1"/>
</dbReference>
<feature type="binding site" evidence="9">
    <location>
        <begin position="107"/>
        <end position="117"/>
    </location>
    <ligand>
        <name>ATP</name>
        <dbReference type="ChEBI" id="CHEBI:30616"/>
    </ligand>
</feature>
<organism evidence="12 13">
    <name type="scientific">Corynebacterium tuscaniense</name>
    <dbReference type="NCBI Taxonomy" id="302449"/>
    <lineage>
        <taxon>Bacteria</taxon>
        <taxon>Bacillati</taxon>
        <taxon>Actinomycetota</taxon>
        <taxon>Actinomycetes</taxon>
        <taxon>Mycobacteriales</taxon>
        <taxon>Corynebacteriaceae</taxon>
        <taxon>Corynebacterium</taxon>
    </lineage>
</organism>
<dbReference type="Proteomes" id="UP000235836">
    <property type="component" value="Unassembled WGS sequence"/>
</dbReference>
<evidence type="ECO:0000256" key="6">
    <source>
        <dbReference type="ARBA" id="ARBA00022777"/>
    </source>
</evidence>
<dbReference type="EMBL" id="PNHG01000018">
    <property type="protein sequence ID" value="PMC63686.1"/>
    <property type="molecule type" value="Genomic_DNA"/>
</dbReference>
<feature type="domain" description="GHMP kinase N-terminal" evidence="10">
    <location>
        <begin position="80"/>
        <end position="160"/>
    </location>
</feature>
<comment type="caution">
    <text evidence="12">The sequence shown here is derived from an EMBL/GenBank/DDBJ whole genome shotgun (WGS) entry which is preliminary data.</text>
</comment>
<dbReference type="Gene3D" id="3.30.230.10">
    <property type="match status" value="1"/>
</dbReference>
<evidence type="ECO:0000256" key="7">
    <source>
        <dbReference type="ARBA" id="ARBA00022840"/>
    </source>
</evidence>
<evidence type="ECO:0000256" key="5">
    <source>
        <dbReference type="ARBA" id="ARBA00022741"/>
    </source>
</evidence>
<accession>A0A2N6T2Z0</accession>
<dbReference type="AlphaFoldDB" id="A0A2N6T2Z0"/>
<dbReference type="InterPro" id="IPR006204">
    <property type="entry name" value="GHMP_kinase_N_dom"/>
</dbReference>
<dbReference type="Pfam" id="PF00288">
    <property type="entry name" value="GHMP_kinases_N"/>
    <property type="match status" value="1"/>
</dbReference>
<keyword evidence="5 9" id="KW-0547">Nucleotide-binding</keyword>
<evidence type="ECO:0000256" key="2">
    <source>
        <dbReference type="ARBA" id="ARBA00012052"/>
    </source>
</evidence>
<comment type="catalytic activity">
    <reaction evidence="9">
        <text>4-CDP-2-C-methyl-D-erythritol + ATP = 4-CDP-2-C-methyl-D-erythritol 2-phosphate + ADP + H(+)</text>
        <dbReference type="Rhea" id="RHEA:18437"/>
        <dbReference type="ChEBI" id="CHEBI:15378"/>
        <dbReference type="ChEBI" id="CHEBI:30616"/>
        <dbReference type="ChEBI" id="CHEBI:57823"/>
        <dbReference type="ChEBI" id="CHEBI:57919"/>
        <dbReference type="ChEBI" id="CHEBI:456216"/>
        <dbReference type="EC" id="2.7.1.148"/>
    </reaction>
</comment>